<dbReference type="GO" id="GO:0016787">
    <property type="term" value="F:hydrolase activity"/>
    <property type="evidence" value="ECO:0007669"/>
    <property type="project" value="UniProtKB-KW"/>
</dbReference>
<name>T2KGU2_9ZZZZ</name>
<organism evidence="2">
    <name type="scientific">uncultured organism</name>
    <dbReference type="NCBI Taxonomy" id="155900"/>
    <lineage>
        <taxon>unclassified sequences</taxon>
        <taxon>environmental samples</taxon>
    </lineage>
</organism>
<reference evidence="2" key="1">
    <citation type="submission" date="2013-05" db="EMBL/GenBank/DDBJ databases">
        <authorList>
            <person name="Wieczorek A."/>
        </authorList>
    </citation>
    <scope>NUCLEOTIDE SEQUENCE</scope>
</reference>
<gene>
    <name evidence="2" type="primary">chiA like gene</name>
</gene>
<dbReference type="InterPro" id="IPR001223">
    <property type="entry name" value="Glyco_hydro18_cat"/>
</dbReference>
<evidence type="ECO:0000313" key="2">
    <source>
        <dbReference type="EMBL" id="CDF77188.1"/>
    </source>
</evidence>
<dbReference type="AlphaFoldDB" id="T2KGU2"/>
<dbReference type="PANTHER" id="PTHR11177:SF317">
    <property type="entry name" value="CHITINASE 12-RELATED"/>
    <property type="match status" value="1"/>
</dbReference>
<dbReference type="EMBL" id="HG315899">
    <property type="protein sequence ID" value="CDF77188.1"/>
    <property type="molecule type" value="Genomic_DNA"/>
</dbReference>
<evidence type="ECO:0000259" key="1">
    <source>
        <dbReference type="PROSITE" id="PS51910"/>
    </source>
</evidence>
<dbReference type="InterPro" id="IPR050314">
    <property type="entry name" value="Glycosyl_Hydrlase_18"/>
</dbReference>
<protein>
    <submittedName>
        <fullName evidence="2">Family 18 glycoside hydrolase</fullName>
    </submittedName>
</protein>
<dbReference type="PANTHER" id="PTHR11177">
    <property type="entry name" value="CHITINASE"/>
    <property type="match status" value="1"/>
</dbReference>
<dbReference type="Gene3D" id="3.20.20.80">
    <property type="entry name" value="Glycosidases"/>
    <property type="match status" value="1"/>
</dbReference>
<feature type="non-terminal residue" evidence="2">
    <location>
        <position position="77"/>
    </location>
</feature>
<reference evidence="2" key="2">
    <citation type="submission" date="2013-08" db="EMBL/GenBank/DDBJ databases">
        <title>Chitin Hydrolysis in an Aerated Soil and Associated Known and Novel chiA Genotypes.</title>
        <authorList>
            <person name="Wieczorek A.S."/>
            <person name="Hetz S.A."/>
            <person name="Drake H.L."/>
            <person name="Kolb S."/>
        </authorList>
    </citation>
    <scope>NUCLEOTIDE SEQUENCE</scope>
</reference>
<dbReference type="PROSITE" id="PS51910">
    <property type="entry name" value="GH18_2"/>
    <property type="match status" value="1"/>
</dbReference>
<dbReference type="InterPro" id="IPR017853">
    <property type="entry name" value="GH"/>
</dbReference>
<dbReference type="SUPFAM" id="SSF51445">
    <property type="entry name" value="(Trans)glycosidases"/>
    <property type="match status" value="1"/>
</dbReference>
<sequence>VDIDWEFPTSTTDKNNLTALVQALRTAFSAAPNAHPEWLISGAFSQTTYYAQYYDLTALTPLLDFYNLMTYDLYGAW</sequence>
<feature type="non-terminal residue" evidence="2">
    <location>
        <position position="1"/>
    </location>
</feature>
<accession>T2KGU2</accession>
<dbReference type="Pfam" id="PF00704">
    <property type="entry name" value="Glyco_hydro_18"/>
    <property type="match status" value="1"/>
</dbReference>
<proteinExistence type="predicted"/>
<feature type="domain" description="GH18" evidence="1">
    <location>
        <begin position="1"/>
        <end position="77"/>
    </location>
</feature>
<keyword evidence="2" id="KW-0378">Hydrolase</keyword>
<dbReference type="GO" id="GO:0005975">
    <property type="term" value="P:carbohydrate metabolic process"/>
    <property type="evidence" value="ECO:0007669"/>
    <property type="project" value="InterPro"/>
</dbReference>